<accession>A0A9Q5ZCJ2</accession>
<gene>
    <name evidence="1" type="ORF">VF08_14025</name>
</gene>
<dbReference type="RefSeq" id="WP_099068231.1">
    <property type="nucleotide sequence ID" value="NZ_LAHD01000034.1"/>
</dbReference>
<dbReference type="Proteomes" id="UP000222310">
    <property type="component" value="Unassembled WGS sequence"/>
</dbReference>
<sequence>MGLFFEVLSAINNPNQRGNVTQLESIINSIQQVATSRGIQPSQMQNIMSVVGNMLRPVLRQQQSLPDGNQLQNLISQAGSTSTSGVGMQSLLSPQLQQQIVQTVSQTTRISPNVIDAILPTIISAVQSMLSMGSTSGGSVNSNSILHTFLDSDRDGDTDLSDVLRFGDRFLHP</sequence>
<name>A0A9Q5ZCJ2_NOSLI</name>
<dbReference type="EMBL" id="LAHD01000034">
    <property type="protein sequence ID" value="PHK03706.1"/>
    <property type="molecule type" value="Genomic_DNA"/>
</dbReference>
<reference evidence="1 2" key="1">
    <citation type="submission" date="2015-02" db="EMBL/GenBank/DDBJ databases">
        <title>Nostoc linckia genome annotation.</title>
        <authorList>
            <person name="Zhou Z."/>
        </authorList>
    </citation>
    <scope>NUCLEOTIDE SEQUENCE [LARGE SCALE GENOMIC DNA]</scope>
    <source>
        <strain evidence="2">z8</strain>
    </source>
</reference>
<dbReference type="GeneID" id="57096743"/>
<dbReference type="AlphaFoldDB" id="A0A9Q5ZCJ2"/>
<comment type="caution">
    <text evidence="1">The sequence shown here is derived from an EMBL/GenBank/DDBJ whole genome shotgun (WGS) entry which is preliminary data.</text>
</comment>
<protein>
    <recommendedName>
        <fullName evidence="3">DUF937 domain-containing protein</fullName>
    </recommendedName>
</protein>
<evidence type="ECO:0008006" key="3">
    <source>
        <dbReference type="Google" id="ProtNLM"/>
    </source>
</evidence>
<evidence type="ECO:0000313" key="2">
    <source>
        <dbReference type="Proteomes" id="UP000222310"/>
    </source>
</evidence>
<organism evidence="1 2">
    <name type="scientific">Nostoc linckia z8</name>
    <dbReference type="NCBI Taxonomy" id="1628746"/>
    <lineage>
        <taxon>Bacteria</taxon>
        <taxon>Bacillati</taxon>
        <taxon>Cyanobacteriota</taxon>
        <taxon>Cyanophyceae</taxon>
        <taxon>Nostocales</taxon>
        <taxon>Nostocaceae</taxon>
        <taxon>Nostoc</taxon>
    </lineage>
</organism>
<evidence type="ECO:0000313" key="1">
    <source>
        <dbReference type="EMBL" id="PHK03706.1"/>
    </source>
</evidence>
<proteinExistence type="predicted"/>